<dbReference type="Gene3D" id="3.40.250.10">
    <property type="entry name" value="Rhodanese-like domain"/>
    <property type="match status" value="2"/>
</dbReference>
<feature type="domain" description="Rhodanese" evidence="3">
    <location>
        <begin position="43"/>
        <end position="148"/>
    </location>
</feature>
<feature type="domain" description="Rhodanese" evidence="3">
    <location>
        <begin position="203"/>
        <end position="292"/>
    </location>
</feature>
<keyword evidence="2" id="KW-0677">Repeat</keyword>
<dbReference type="PANTHER" id="PTHR11364">
    <property type="entry name" value="THIOSULFATE SULFERTANSFERASE"/>
    <property type="match status" value="1"/>
</dbReference>
<reference evidence="4 5" key="1">
    <citation type="submission" date="2024-01" db="EMBL/GenBank/DDBJ databases">
        <title>Complete Genome Sequence of Alkalicoccus halolimnae BZ-SZ-XJ29T, a Moderately Halophilic Bacterium Isolated from a Salt Lake.</title>
        <authorList>
            <person name="Zhao B."/>
        </authorList>
    </citation>
    <scope>NUCLEOTIDE SEQUENCE [LARGE SCALE GENOMIC DNA]</scope>
    <source>
        <strain evidence="4 5">BZ-SZ-XJ29</strain>
    </source>
</reference>
<evidence type="ECO:0000256" key="1">
    <source>
        <dbReference type="ARBA" id="ARBA00022679"/>
    </source>
</evidence>
<dbReference type="SUPFAM" id="SSF52821">
    <property type="entry name" value="Rhodanese/Cell cycle control phosphatase"/>
    <property type="match status" value="2"/>
</dbReference>
<dbReference type="PROSITE" id="PS50206">
    <property type="entry name" value="RHODANESE_3"/>
    <property type="match status" value="2"/>
</dbReference>
<evidence type="ECO:0000259" key="3">
    <source>
        <dbReference type="PROSITE" id="PS50206"/>
    </source>
</evidence>
<dbReference type="Proteomes" id="UP000321816">
    <property type="component" value="Chromosome"/>
</dbReference>
<organism evidence="4 5">
    <name type="scientific">Alkalicoccus halolimnae</name>
    <dbReference type="NCBI Taxonomy" id="1667239"/>
    <lineage>
        <taxon>Bacteria</taxon>
        <taxon>Bacillati</taxon>
        <taxon>Bacillota</taxon>
        <taxon>Bacilli</taxon>
        <taxon>Bacillales</taxon>
        <taxon>Bacillaceae</taxon>
        <taxon>Alkalicoccus</taxon>
    </lineage>
</organism>
<evidence type="ECO:0000313" key="4">
    <source>
        <dbReference type="EMBL" id="WWD79531.1"/>
    </source>
</evidence>
<gene>
    <name evidence="4" type="ORF">FTX54_014190</name>
</gene>
<dbReference type="GO" id="GO:0004792">
    <property type="term" value="F:thiosulfate-cyanide sulfurtransferase activity"/>
    <property type="evidence" value="ECO:0007669"/>
    <property type="project" value="TreeGrafter"/>
</dbReference>
<dbReference type="SMART" id="SM00450">
    <property type="entry name" value="RHOD"/>
    <property type="match status" value="2"/>
</dbReference>
<dbReference type="AlphaFoldDB" id="A0AAJ8LSN8"/>
<dbReference type="InterPro" id="IPR036873">
    <property type="entry name" value="Rhodanese-like_dom_sf"/>
</dbReference>
<proteinExistence type="predicted"/>
<dbReference type="RefSeq" id="WP_246125623.1">
    <property type="nucleotide sequence ID" value="NZ_CP144914.1"/>
</dbReference>
<dbReference type="Pfam" id="PF00581">
    <property type="entry name" value="Rhodanese"/>
    <property type="match status" value="2"/>
</dbReference>
<sequence>MIESPLVSTDWLYKNLSNSNVIILEATVFLESSSDGPKITSGEEAYKKSHIPKALFADLLKDFSDPDAPYPFTALPHKDFVRKARTFGVNNSSTVVIYDRGSSAGNEIHASDWASRLWWQFRLSGHEQVYVLAGGWKKWTEEEKPVTAELHTPQETGTFQGSYRSELYATEKEVEQAITDSSILLMNCLSKADFHGQTNNYPRKGHIPGSENVFFGDVSSKESGSLPSSEILRQIFERTGALDPEKKVITYCGGGIAATWNALVLASLGRKEVAVYDGSLLEWMDQPDNPLEK</sequence>
<dbReference type="EC" id="2.8.1.-" evidence="4"/>
<dbReference type="InterPro" id="IPR045078">
    <property type="entry name" value="TST/MPST-like"/>
</dbReference>
<dbReference type="CDD" id="cd01448">
    <property type="entry name" value="TST_Repeat_1"/>
    <property type="match status" value="1"/>
</dbReference>
<protein>
    <submittedName>
        <fullName evidence="4">Sulfurtransferase</fullName>
        <ecNumber evidence="4">2.8.1.-</ecNumber>
    </submittedName>
</protein>
<dbReference type="KEGG" id="ahal:FTX54_014190"/>
<dbReference type="PANTHER" id="PTHR11364:SF35">
    <property type="entry name" value="RHODANESE-LIKE PROTEIN"/>
    <property type="match status" value="1"/>
</dbReference>
<keyword evidence="1 4" id="KW-0808">Transferase</keyword>
<evidence type="ECO:0000256" key="2">
    <source>
        <dbReference type="ARBA" id="ARBA00022737"/>
    </source>
</evidence>
<name>A0AAJ8LSN8_9BACI</name>
<dbReference type="InterPro" id="IPR001763">
    <property type="entry name" value="Rhodanese-like_dom"/>
</dbReference>
<evidence type="ECO:0000313" key="5">
    <source>
        <dbReference type="Proteomes" id="UP000321816"/>
    </source>
</evidence>
<dbReference type="EMBL" id="CP144914">
    <property type="protein sequence ID" value="WWD79531.1"/>
    <property type="molecule type" value="Genomic_DNA"/>
</dbReference>
<keyword evidence="5" id="KW-1185">Reference proteome</keyword>
<accession>A0AAJ8LSN8</accession>